<dbReference type="InterPro" id="IPR035940">
    <property type="entry name" value="CAP_sf"/>
</dbReference>
<name>A0ABQ5TFU7_9BACI</name>
<dbReference type="PANTHER" id="PTHR31157">
    <property type="entry name" value="SCP DOMAIN-CONTAINING PROTEIN"/>
    <property type="match status" value="1"/>
</dbReference>
<dbReference type="NCBIfam" id="TIGR02909">
    <property type="entry name" value="spore_YkwD"/>
    <property type="match status" value="1"/>
</dbReference>
<evidence type="ECO:0000259" key="3">
    <source>
        <dbReference type="Pfam" id="PF00188"/>
    </source>
</evidence>
<keyword evidence="2" id="KW-0732">Signal</keyword>
<dbReference type="InterPro" id="IPR014258">
    <property type="entry name" value="CAP_domain_YkwD-like"/>
</dbReference>
<comment type="caution">
    <text evidence="4">The sequence shown here is derived from an EMBL/GenBank/DDBJ whole genome shotgun (WGS) entry which is preliminary data.</text>
</comment>
<organism evidence="4 5">
    <name type="scientific">Oceanobacillus kimchii</name>
    <dbReference type="NCBI Taxonomy" id="746691"/>
    <lineage>
        <taxon>Bacteria</taxon>
        <taxon>Bacillati</taxon>
        <taxon>Bacillota</taxon>
        <taxon>Bacilli</taxon>
        <taxon>Bacillales</taxon>
        <taxon>Bacillaceae</taxon>
        <taxon>Oceanobacillus</taxon>
    </lineage>
</organism>
<feature type="domain" description="SCP" evidence="3">
    <location>
        <begin position="173"/>
        <end position="285"/>
    </location>
</feature>
<dbReference type="SUPFAM" id="SSF55797">
    <property type="entry name" value="PR-1-like"/>
    <property type="match status" value="1"/>
</dbReference>
<evidence type="ECO:0000313" key="4">
    <source>
        <dbReference type="EMBL" id="GLO65330.1"/>
    </source>
</evidence>
<dbReference type="CDD" id="cd05379">
    <property type="entry name" value="CAP_bacterial"/>
    <property type="match status" value="1"/>
</dbReference>
<gene>
    <name evidence="4" type="ORF">MACH08_11140</name>
</gene>
<proteinExistence type="predicted"/>
<evidence type="ECO:0000313" key="5">
    <source>
        <dbReference type="Proteomes" id="UP001275436"/>
    </source>
</evidence>
<keyword evidence="5" id="KW-1185">Reference proteome</keyword>
<evidence type="ECO:0000256" key="2">
    <source>
        <dbReference type="SAM" id="SignalP"/>
    </source>
</evidence>
<protein>
    <recommendedName>
        <fullName evidence="3">SCP domain-containing protein</fullName>
    </recommendedName>
</protein>
<dbReference type="Pfam" id="PF00188">
    <property type="entry name" value="CAP"/>
    <property type="match status" value="1"/>
</dbReference>
<feature type="signal peptide" evidence="2">
    <location>
        <begin position="1"/>
        <end position="22"/>
    </location>
</feature>
<dbReference type="Gene3D" id="3.40.33.10">
    <property type="entry name" value="CAP"/>
    <property type="match status" value="1"/>
</dbReference>
<feature type="region of interest" description="Disordered" evidence="1">
    <location>
        <begin position="80"/>
        <end position="167"/>
    </location>
</feature>
<feature type="compositionally biased region" description="Low complexity" evidence="1">
    <location>
        <begin position="103"/>
        <end position="112"/>
    </location>
</feature>
<dbReference type="RefSeq" id="WP_317957841.1">
    <property type="nucleotide sequence ID" value="NZ_BSKO01000001.1"/>
</dbReference>
<reference evidence="4 5" key="1">
    <citation type="submission" date="2023-02" db="EMBL/GenBank/DDBJ databases">
        <title>Oceanobacillus kimchii IFOP_LL358 isolated form Alexandrium catenella lab strain.</title>
        <authorList>
            <person name="Gajardo G."/>
            <person name="Ueki S."/>
            <person name="Maruyama F."/>
        </authorList>
    </citation>
    <scope>NUCLEOTIDE SEQUENCE [LARGE SCALE GENOMIC DNA]</scope>
    <source>
        <strain evidence="4 5">IFOP_LL358</strain>
    </source>
</reference>
<sequence>MFKKVGIVAALSASLIFGGAFAGQADASANEQPSIQTSYKFLYSVNGQWNELSQEQTNSIKDKLSKLDWQNINLETIINKVKQEQPKADTPKKEEEKQSESNETPAQPAQPEQSEEQNTEEQNTEQQANDSEEQASEEQATAPSQQQEQTNNQDQQNQEQSEDVSQFEQEVVELTNQEREKQGLQPLELDTELSKVAKEKSQDMQSNNYFDHNSPNYGSPFDMMQSFGIDYNTAGENIAQGQRSPEEVVNAWMNSEGHRANILNGDYTHIGVGHIENGNYWTQMFIGK</sequence>
<dbReference type="Proteomes" id="UP001275436">
    <property type="component" value="Unassembled WGS sequence"/>
</dbReference>
<feature type="compositionally biased region" description="Low complexity" evidence="1">
    <location>
        <begin position="137"/>
        <end position="166"/>
    </location>
</feature>
<feature type="compositionally biased region" description="Basic and acidic residues" evidence="1">
    <location>
        <begin position="81"/>
        <end position="100"/>
    </location>
</feature>
<feature type="compositionally biased region" description="Acidic residues" evidence="1">
    <location>
        <begin position="113"/>
        <end position="123"/>
    </location>
</feature>
<evidence type="ECO:0000256" key="1">
    <source>
        <dbReference type="SAM" id="MobiDB-lite"/>
    </source>
</evidence>
<dbReference type="EMBL" id="BSKO01000001">
    <property type="protein sequence ID" value="GLO65330.1"/>
    <property type="molecule type" value="Genomic_DNA"/>
</dbReference>
<dbReference type="InterPro" id="IPR014044">
    <property type="entry name" value="CAP_dom"/>
</dbReference>
<accession>A0ABQ5TFU7</accession>
<dbReference type="PANTHER" id="PTHR31157:SF1">
    <property type="entry name" value="SCP DOMAIN-CONTAINING PROTEIN"/>
    <property type="match status" value="1"/>
</dbReference>
<feature type="chain" id="PRO_5046653225" description="SCP domain-containing protein" evidence="2">
    <location>
        <begin position="23"/>
        <end position="288"/>
    </location>
</feature>